<name>A0A934K521_9BACT</name>
<evidence type="ECO:0000313" key="2">
    <source>
        <dbReference type="EMBL" id="MBJ7596863.1"/>
    </source>
</evidence>
<protein>
    <recommendedName>
        <fullName evidence="4">Antitoxin</fullName>
    </recommendedName>
</protein>
<evidence type="ECO:0000313" key="3">
    <source>
        <dbReference type="Proteomes" id="UP000612893"/>
    </source>
</evidence>
<gene>
    <name evidence="2" type="ORF">JF922_02080</name>
</gene>
<feature type="region of interest" description="Disordered" evidence="1">
    <location>
        <begin position="67"/>
        <end position="91"/>
    </location>
</feature>
<reference evidence="2" key="1">
    <citation type="submission" date="2020-10" db="EMBL/GenBank/DDBJ databases">
        <title>Ca. Dormibacterota MAGs.</title>
        <authorList>
            <person name="Montgomery K."/>
        </authorList>
    </citation>
    <scope>NUCLEOTIDE SEQUENCE [LARGE SCALE GENOMIC DNA]</scope>
    <source>
        <strain evidence="2">SC8812_S17_10</strain>
    </source>
</reference>
<organism evidence="2 3">
    <name type="scientific">Candidatus Nephthysia bennettiae</name>
    <dbReference type="NCBI Taxonomy" id="3127016"/>
    <lineage>
        <taxon>Bacteria</taxon>
        <taxon>Bacillati</taxon>
        <taxon>Candidatus Dormiibacterota</taxon>
        <taxon>Candidatus Dormibacteria</taxon>
        <taxon>Candidatus Dormibacterales</taxon>
        <taxon>Candidatus Dormibacteraceae</taxon>
        <taxon>Candidatus Nephthysia</taxon>
    </lineage>
</organism>
<dbReference type="EMBL" id="JAEKNR010000026">
    <property type="protein sequence ID" value="MBJ7596863.1"/>
    <property type="molecule type" value="Genomic_DNA"/>
</dbReference>
<comment type="caution">
    <text evidence="2">The sequence shown here is derived from an EMBL/GenBank/DDBJ whole genome shotgun (WGS) entry which is preliminary data.</text>
</comment>
<evidence type="ECO:0000256" key="1">
    <source>
        <dbReference type="SAM" id="MobiDB-lite"/>
    </source>
</evidence>
<accession>A0A934K521</accession>
<evidence type="ECO:0008006" key="4">
    <source>
        <dbReference type="Google" id="ProtNLM"/>
    </source>
</evidence>
<sequence>MRIGVGELKDGLSRVLRAVQVGETIEVIDHGLPIVRIIKVWPSPAQKMLAERRMIPSEIEDDLLELWPPPPLEPGERPGSEILTGLRAGER</sequence>
<dbReference type="Proteomes" id="UP000612893">
    <property type="component" value="Unassembled WGS sequence"/>
</dbReference>
<keyword evidence="3" id="KW-1185">Reference proteome</keyword>
<dbReference type="AlphaFoldDB" id="A0A934K521"/>
<proteinExistence type="predicted"/>